<feature type="region of interest" description="Disordered" evidence="2">
    <location>
        <begin position="141"/>
        <end position="235"/>
    </location>
</feature>
<evidence type="ECO:0008006" key="6">
    <source>
        <dbReference type="Google" id="ProtNLM"/>
    </source>
</evidence>
<dbReference type="AlphaFoldDB" id="A0AAD2JX80"/>
<dbReference type="CDD" id="cd22191">
    <property type="entry name" value="DPBB_RlpA_EXP_N-like"/>
    <property type="match status" value="1"/>
</dbReference>
<name>A0AAD2JX80_9AGAR</name>
<comment type="caution">
    <text evidence="4">The sequence shown here is derived from an EMBL/GenBank/DDBJ whole genome shotgun (WGS) entry which is preliminary data.</text>
</comment>
<organism evidence="4 5">
    <name type="scientific">Mycena citricolor</name>
    <dbReference type="NCBI Taxonomy" id="2018698"/>
    <lineage>
        <taxon>Eukaryota</taxon>
        <taxon>Fungi</taxon>
        <taxon>Dikarya</taxon>
        <taxon>Basidiomycota</taxon>
        <taxon>Agaricomycotina</taxon>
        <taxon>Agaricomycetes</taxon>
        <taxon>Agaricomycetidae</taxon>
        <taxon>Agaricales</taxon>
        <taxon>Marasmiineae</taxon>
        <taxon>Mycenaceae</taxon>
        <taxon>Mycena</taxon>
    </lineage>
</organism>
<dbReference type="PANTHER" id="PTHR31836:SF28">
    <property type="entry name" value="SRCR DOMAIN-CONTAINING PROTEIN-RELATED"/>
    <property type="match status" value="1"/>
</dbReference>
<dbReference type="InterPro" id="IPR051477">
    <property type="entry name" value="Expansin_CellWall"/>
</dbReference>
<feature type="chain" id="PRO_5041939017" description="Expansin-like EG45 domain-containing protein" evidence="3">
    <location>
        <begin position="20"/>
        <end position="306"/>
    </location>
</feature>
<dbReference type="EMBL" id="CAVNYO010000111">
    <property type="protein sequence ID" value="CAK5266950.1"/>
    <property type="molecule type" value="Genomic_DNA"/>
</dbReference>
<feature type="signal peptide" evidence="3">
    <location>
        <begin position="1"/>
        <end position="19"/>
    </location>
</feature>
<protein>
    <recommendedName>
        <fullName evidence="6">Expansin-like EG45 domain-containing protein</fullName>
    </recommendedName>
</protein>
<proteinExistence type="predicted"/>
<gene>
    <name evidence="4" type="ORF">MYCIT1_LOCUS9007</name>
</gene>
<evidence type="ECO:0000256" key="1">
    <source>
        <dbReference type="ARBA" id="ARBA00022729"/>
    </source>
</evidence>
<dbReference type="InterPro" id="IPR036908">
    <property type="entry name" value="RlpA-like_sf"/>
</dbReference>
<evidence type="ECO:0000256" key="3">
    <source>
        <dbReference type="SAM" id="SignalP"/>
    </source>
</evidence>
<dbReference type="Proteomes" id="UP001295794">
    <property type="component" value="Unassembled WGS sequence"/>
</dbReference>
<accession>A0AAD2JX80</accession>
<evidence type="ECO:0000313" key="4">
    <source>
        <dbReference type="EMBL" id="CAK5266950.1"/>
    </source>
</evidence>
<evidence type="ECO:0000256" key="2">
    <source>
        <dbReference type="SAM" id="MobiDB-lite"/>
    </source>
</evidence>
<dbReference type="SUPFAM" id="SSF50685">
    <property type="entry name" value="Barwin-like endoglucanases"/>
    <property type="match status" value="1"/>
</dbReference>
<dbReference type="PANTHER" id="PTHR31836">
    <property type="match status" value="1"/>
</dbReference>
<keyword evidence="5" id="KW-1185">Reference proteome</keyword>
<keyword evidence="1 3" id="KW-0732">Signal</keyword>
<dbReference type="Gene3D" id="2.40.40.10">
    <property type="entry name" value="RlpA-like domain"/>
    <property type="match status" value="1"/>
</dbReference>
<evidence type="ECO:0000313" key="5">
    <source>
        <dbReference type="Proteomes" id="UP001295794"/>
    </source>
</evidence>
<reference evidence="4" key="1">
    <citation type="submission" date="2023-11" db="EMBL/GenBank/DDBJ databases">
        <authorList>
            <person name="De Vega J J."/>
            <person name="De Vega J J."/>
        </authorList>
    </citation>
    <scope>NUCLEOTIDE SEQUENCE</scope>
</reference>
<sequence length="306" mass="31271">MITFSAFLTALLLAPAVFGHKDLRLRHNTHAKSIFRRGNTGTMTWYPTTTGPDACTGKTHTDNDWYVAMDRRMYGDGSACCGKQLTLSYMGKTTTATCVDECMTCDTPTSLDLTKGLFDYLTDNSGGGDYQLTWWYGSDSGSSGSGATTTHETTTSTTSKKTTSTSKTTHTTTSTTSTTRTTSTTSAHKTTTSSTHTTTSTTSSRKPSTTSVTHPSSALSSVSKPSASGSSDVVKSTSDTVAPLALPTQGVANVGGTPVNGSAASSPASLQGALGAGSGTSAGVPLAASGKFLVALGVIAVVAVAC</sequence>